<organism evidence="1 2">
    <name type="scientific">Gibberella zeae</name>
    <name type="common">Wheat head blight fungus</name>
    <name type="synonym">Fusarium graminearum</name>
    <dbReference type="NCBI Taxonomy" id="5518"/>
    <lineage>
        <taxon>Eukaryota</taxon>
        <taxon>Fungi</taxon>
        <taxon>Dikarya</taxon>
        <taxon>Ascomycota</taxon>
        <taxon>Pezizomycotina</taxon>
        <taxon>Sordariomycetes</taxon>
        <taxon>Hypocreomycetidae</taxon>
        <taxon>Hypocreales</taxon>
        <taxon>Nectriaceae</taxon>
        <taxon>Fusarium</taxon>
    </lineage>
</organism>
<proteinExistence type="predicted"/>
<dbReference type="InterPro" id="IPR029044">
    <property type="entry name" value="Nucleotide-diphossugar_trans"/>
</dbReference>
<dbReference type="EMBL" id="CAJPIJ010000176">
    <property type="protein sequence ID" value="CAG2003692.1"/>
    <property type="molecule type" value="Genomic_DNA"/>
</dbReference>
<dbReference type="AlphaFoldDB" id="A0A9N8RMT0"/>
<evidence type="ECO:0000313" key="2">
    <source>
        <dbReference type="Proteomes" id="UP000746612"/>
    </source>
</evidence>
<protein>
    <submittedName>
        <fullName evidence="1">Uncharacterized protein</fullName>
    </submittedName>
</protein>
<name>A0A9N8RMT0_GIBZA</name>
<dbReference type="Gene3D" id="3.90.550.10">
    <property type="entry name" value="Spore Coat Polysaccharide Biosynthesis Protein SpsA, Chain A"/>
    <property type="match status" value="1"/>
</dbReference>
<gene>
    <name evidence="1" type="ORF">MDCFG202_LOCUS494676</name>
</gene>
<reference evidence="1" key="1">
    <citation type="submission" date="2021-03" db="EMBL/GenBank/DDBJ databases">
        <authorList>
            <person name="Alouane T."/>
            <person name="Langin T."/>
            <person name="Bonhomme L."/>
        </authorList>
    </citation>
    <scope>NUCLEOTIDE SEQUENCE</scope>
    <source>
        <strain evidence="1">MDC_Fg202</strain>
    </source>
</reference>
<sequence length="160" mass="17597">MVHSLSCNQYALFLANVIQACELSAPSGGEALKHIDLNFGVQNYSCVYAGANPTAAAALVVLYNVTGLYPGQNCSSLCFSHISFMEYYWSNDNSMVEIRDCVDSGFNCEDIALICVQRLLTGQGPCISSKLSHLEARRKCLNRFTTILKCMPLVSRIVRI</sequence>
<evidence type="ECO:0000313" key="1">
    <source>
        <dbReference type="EMBL" id="CAG2003692.1"/>
    </source>
</evidence>
<dbReference type="Proteomes" id="UP000746612">
    <property type="component" value="Unassembled WGS sequence"/>
</dbReference>
<accession>A0A9N8RMT0</accession>
<comment type="caution">
    <text evidence="1">The sequence shown here is derived from an EMBL/GenBank/DDBJ whole genome shotgun (WGS) entry which is preliminary data.</text>
</comment>